<feature type="compositionally biased region" description="Polar residues" evidence="1">
    <location>
        <begin position="249"/>
        <end position="263"/>
    </location>
</feature>
<protein>
    <recommendedName>
        <fullName evidence="2">CcmS related domain-containing protein</fullName>
    </recommendedName>
</protein>
<organism evidence="3 4">
    <name type="scientific">Rhizoctonia solani</name>
    <dbReference type="NCBI Taxonomy" id="456999"/>
    <lineage>
        <taxon>Eukaryota</taxon>
        <taxon>Fungi</taxon>
        <taxon>Dikarya</taxon>
        <taxon>Basidiomycota</taxon>
        <taxon>Agaricomycotina</taxon>
        <taxon>Agaricomycetes</taxon>
        <taxon>Cantharellales</taxon>
        <taxon>Ceratobasidiaceae</taxon>
        <taxon>Rhizoctonia</taxon>
    </lineage>
</organism>
<evidence type="ECO:0000256" key="1">
    <source>
        <dbReference type="SAM" id="MobiDB-lite"/>
    </source>
</evidence>
<dbReference type="Proteomes" id="UP000663850">
    <property type="component" value="Unassembled WGS sequence"/>
</dbReference>
<feature type="compositionally biased region" description="Polar residues" evidence="1">
    <location>
        <begin position="225"/>
        <end position="236"/>
    </location>
</feature>
<feature type="compositionally biased region" description="Basic residues" evidence="1">
    <location>
        <begin position="541"/>
        <end position="552"/>
    </location>
</feature>
<gene>
    <name evidence="3" type="ORF">RDB_LOCUS96034</name>
</gene>
<feature type="compositionally biased region" description="Low complexity" evidence="1">
    <location>
        <begin position="270"/>
        <end position="282"/>
    </location>
</feature>
<comment type="caution">
    <text evidence="3">The sequence shown here is derived from an EMBL/GenBank/DDBJ whole genome shotgun (WGS) entry which is preliminary data.</text>
</comment>
<feature type="domain" description="CcmS related" evidence="2">
    <location>
        <begin position="607"/>
        <end position="734"/>
    </location>
</feature>
<feature type="compositionally biased region" description="Low complexity" evidence="1">
    <location>
        <begin position="430"/>
        <end position="439"/>
    </location>
</feature>
<dbReference type="InterPro" id="IPR058258">
    <property type="entry name" value="CcmS-like"/>
</dbReference>
<accession>A0A8H3HEA8</accession>
<feature type="compositionally biased region" description="Low complexity" evidence="1">
    <location>
        <begin position="554"/>
        <end position="580"/>
    </location>
</feature>
<name>A0A8H3HEA8_9AGAM</name>
<dbReference type="AlphaFoldDB" id="A0A8H3HEA8"/>
<feature type="compositionally biased region" description="Polar residues" evidence="1">
    <location>
        <begin position="485"/>
        <end position="501"/>
    </location>
</feature>
<feature type="compositionally biased region" description="Polar residues" evidence="1">
    <location>
        <begin position="440"/>
        <end position="454"/>
    </location>
</feature>
<sequence>MPIRKPRRQTLQELAYPPVPAIGGKDLRADEALLGLSDWEFGDHSTRYPQSLLSGNVDGSRWGGSAVGSSVIGSTVAYSSVGGSNVSRPSLTIPSSKASEVSSGMSSTRSEATHHVRRKKPPTLGPEQSAPSAPPSTVSSSPPKSSASKTLSDGIVRPGDIIPPDWSAAAVSVVGSAPPSVVAPTPAPTSNVGLNSSSIPNPPSSYKQPQNRRSSQPPPRAPSSGYSHSHTHSQPVISVPTLPPIAASPRTSVADSLNPTQLGSKAPLLAQVASTSVTQSSSHPMVPPHGAASMTLQTALKHVSPSPQNYQHQERAKPPQPSSYTINSTSNSNSPGLQLLQVPPPSSYSPSSQSHPAPASVAGSHVSGQSSQSSRALPMPPPRSGVTAAIPTPQATPGASHTPPSSIQVWRAGVMTSGPRGWGAPPPSSQLPHHQPSQSAYSTLTASAPASAQYQPGYYQPDLYPSRTQSQLAVPPPPVRRYSYDTPTSGLPLPSQLSTNLEGYMSSPDVSGRAGVSPVMGDPHPNPPPDDGKPGIQRAPSKLRRKLTKNRGRAPNAPATAAPALSTPTAGSTSTSGSALVPRQQFTSTRANTPMRVIQSGGQALVPAQRAFIGSHRPAHERILWGLPLDRDPRVRHTIAKIESIKDAVVAFGAEQFVETKMKGAVVCNVDYRLPDHPDDLAFDWITYKDAQKTLDSTLQKSIVRTDPANTVLVVIFLLSPSLNSLAIWRKSVPTGSRIDRVLAYKVERVKRETADQEKDMAIKL</sequence>
<feature type="region of interest" description="Disordered" evidence="1">
    <location>
        <begin position="79"/>
        <end position="590"/>
    </location>
</feature>
<feature type="region of interest" description="Disordered" evidence="1">
    <location>
        <begin position="42"/>
        <end position="66"/>
    </location>
</feature>
<evidence type="ECO:0000313" key="4">
    <source>
        <dbReference type="Proteomes" id="UP000663850"/>
    </source>
</evidence>
<dbReference type="EMBL" id="CAJMWZ010005197">
    <property type="protein sequence ID" value="CAE6501996.1"/>
    <property type="molecule type" value="Genomic_DNA"/>
</dbReference>
<feature type="compositionally biased region" description="Low complexity" evidence="1">
    <location>
        <begin position="322"/>
        <end position="341"/>
    </location>
</feature>
<feature type="compositionally biased region" description="Low complexity" evidence="1">
    <location>
        <begin position="348"/>
        <end position="374"/>
    </location>
</feature>
<dbReference type="Pfam" id="PF26617">
    <property type="entry name" value="CcmS-like"/>
    <property type="match status" value="1"/>
</dbReference>
<feature type="compositionally biased region" description="Polar residues" evidence="1">
    <location>
        <begin position="79"/>
        <end position="110"/>
    </location>
</feature>
<feature type="compositionally biased region" description="Low complexity" evidence="1">
    <location>
        <begin position="129"/>
        <end position="152"/>
    </location>
</feature>
<feature type="compositionally biased region" description="Polar residues" evidence="1">
    <location>
        <begin position="393"/>
        <end position="408"/>
    </location>
</feature>
<feature type="compositionally biased region" description="Low complexity" evidence="1">
    <location>
        <begin position="167"/>
        <end position="215"/>
    </location>
</feature>
<reference evidence="3" key="1">
    <citation type="submission" date="2021-01" db="EMBL/GenBank/DDBJ databases">
        <authorList>
            <person name="Kaushik A."/>
        </authorList>
    </citation>
    <scope>NUCLEOTIDE SEQUENCE</scope>
    <source>
        <strain evidence="3">Type strain: AG8-Rh-89/</strain>
    </source>
</reference>
<evidence type="ECO:0000259" key="2">
    <source>
        <dbReference type="Pfam" id="PF26617"/>
    </source>
</evidence>
<evidence type="ECO:0000313" key="3">
    <source>
        <dbReference type="EMBL" id="CAE6501996.1"/>
    </source>
</evidence>
<proteinExistence type="predicted"/>